<keyword evidence="3" id="KW-1185">Reference proteome</keyword>
<dbReference type="AlphaFoldDB" id="A0A251YKZ5"/>
<proteinExistence type="predicted"/>
<dbReference type="Proteomes" id="UP000195101">
    <property type="component" value="Unassembled WGS sequence"/>
</dbReference>
<dbReference type="SUPFAM" id="SSF52266">
    <property type="entry name" value="SGNH hydrolase"/>
    <property type="match status" value="1"/>
</dbReference>
<dbReference type="RefSeq" id="WP_241533921.1">
    <property type="nucleotide sequence ID" value="NZ_MDJZ01000015.1"/>
</dbReference>
<protein>
    <recommendedName>
        <fullName evidence="4">SGNH hydrolase-type esterase domain-containing protein</fullName>
    </recommendedName>
</protein>
<comment type="caution">
    <text evidence="2">The sequence shown here is derived from an EMBL/GenBank/DDBJ whole genome shotgun (WGS) entry which is preliminary data.</text>
</comment>
<evidence type="ECO:0008006" key="4">
    <source>
        <dbReference type="Google" id="ProtNLM"/>
    </source>
</evidence>
<accession>A0A251YKZ5</accession>
<evidence type="ECO:0000256" key="1">
    <source>
        <dbReference type="SAM" id="MobiDB-lite"/>
    </source>
</evidence>
<evidence type="ECO:0000313" key="3">
    <source>
        <dbReference type="Proteomes" id="UP000195101"/>
    </source>
</evidence>
<feature type="region of interest" description="Disordered" evidence="1">
    <location>
        <begin position="1"/>
        <end position="38"/>
    </location>
</feature>
<feature type="compositionally biased region" description="Low complexity" evidence="1">
    <location>
        <begin position="72"/>
        <end position="83"/>
    </location>
</feature>
<dbReference type="Gene3D" id="3.40.50.1110">
    <property type="entry name" value="SGNH hydrolase"/>
    <property type="match status" value="1"/>
</dbReference>
<dbReference type="InterPro" id="IPR006311">
    <property type="entry name" value="TAT_signal"/>
</dbReference>
<dbReference type="PROSITE" id="PS51318">
    <property type="entry name" value="TAT"/>
    <property type="match status" value="1"/>
</dbReference>
<dbReference type="EMBL" id="MDJZ01000015">
    <property type="protein sequence ID" value="OUE24833.1"/>
    <property type="molecule type" value="Genomic_DNA"/>
</dbReference>
<sequence length="449" mass="47374">MTDESPAPNGDRSPDARGSDAGRPADGPTRRRTLTRRALVAGGGLAALSAVAAVAGCTTTPRPAPPTSGGIATPTADAGDPPAPAVTASGGPPIEPMTYAPDDALAGFYALRDRVRERRLTIGVLGDSITEGQGATTLQHAYPAQLRDRLRGAYPSGARGGLDYIASRHQITVPADQGFAFAGTPTPGARHGWGRRVVLLTEASGPGTYRARMTSARVCWWAPDLDAAITVQVDDGPPETVRAEAGGSLTWTSPQLESAEHAITVAWAGGAPELEGAWLFDGDEERGIHAIEGGNSGSQLWQLSERARPDGVSTWIRSAPRFELDLWMPEHLINDVVVRTPEEVRSDAAVLIELIRTTSEAPVLFTPPYERTTLPIRGTTWADYIGALRDAASADPLADVFEIGAYIPRLVGEGASDPYGWMGPDNHPNDRGYARFAEVLAAKLSATPA</sequence>
<feature type="region of interest" description="Disordered" evidence="1">
    <location>
        <begin position="59"/>
        <end position="83"/>
    </location>
</feature>
<organism evidence="2 3">
    <name type="scientific">Clavibacter michiganensis</name>
    <dbReference type="NCBI Taxonomy" id="28447"/>
    <lineage>
        <taxon>Bacteria</taxon>
        <taxon>Bacillati</taxon>
        <taxon>Actinomycetota</taxon>
        <taxon>Actinomycetes</taxon>
        <taxon>Micrococcales</taxon>
        <taxon>Microbacteriaceae</taxon>
        <taxon>Clavibacter</taxon>
    </lineage>
</organism>
<reference evidence="2 3" key="1">
    <citation type="submission" date="2016-08" db="EMBL/GenBank/DDBJ databases">
        <title>Genome sequence of Clavibacter michiganensis spp strain CFBP8019.</title>
        <authorList>
            <person name="Thapa S.P."/>
            <person name="Coaker G."/>
            <person name="Jacques M.-A."/>
        </authorList>
    </citation>
    <scope>NUCLEOTIDE SEQUENCE [LARGE SCALE GENOMIC DNA]</scope>
    <source>
        <strain evidence="2">CFBP8019</strain>
    </source>
</reference>
<gene>
    <name evidence="2" type="ORF">BFL37_08520</name>
</gene>
<evidence type="ECO:0000313" key="2">
    <source>
        <dbReference type="EMBL" id="OUE24833.1"/>
    </source>
</evidence>
<name>A0A251YKZ5_9MICO</name>
<dbReference type="InterPro" id="IPR036514">
    <property type="entry name" value="SGNH_hydro_sf"/>
</dbReference>